<protein>
    <recommendedName>
        <fullName evidence="7">Redox-sensing transcriptional repressor Rex</fullName>
    </recommendedName>
</protein>
<dbReference type="NCBIfam" id="NF003994">
    <property type="entry name" value="PRK05472.2-3"/>
    <property type="match status" value="1"/>
</dbReference>
<keyword evidence="4 7" id="KW-0520">NAD</keyword>
<dbReference type="NCBIfam" id="NF003993">
    <property type="entry name" value="PRK05472.2-2"/>
    <property type="match status" value="1"/>
</dbReference>
<dbReference type="InterPro" id="IPR036388">
    <property type="entry name" value="WH-like_DNA-bd_sf"/>
</dbReference>
<evidence type="ECO:0000313" key="10">
    <source>
        <dbReference type="Proteomes" id="UP000228921"/>
    </source>
</evidence>
<keyword evidence="6 7" id="KW-0804">Transcription</keyword>
<comment type="similarity">
    <text evidence="7">Belongs to the transcriptional regulatory Rex family.</text>
</comment>
<dbReference type="NCBIfam" id="NF003992">
    <property type="entry name" value="PRK05472.2-1"/>
    <property type="match status" value="1"/>
</dbReference>
<sequence length="206" mass="23021">MASHPSIPDIVIGRLPIYLRALNQLMQQGKTVTSSHELGQRLGISSAQIRKDLSHFGEFGKQGTGYQISHLQAQLKQILQVDREWQMIIVGAGDLGRALAHYRGFVSRGFRVVAAFDNDPARLGKSGDVEVLHTDQMHEFIKQHNIKIAMIAVPAENAQEVCDKLVEAGVRAILNYAPTTLSVPNNVHVQYIDPVMHLQRMTYYLE</sequence>
<evidence type="ECO:0000256" key="7">
    <source>
        <dbReference type="HAMAP-Rule" id="MF_01131"/>
    </source>
</evidence>
<dbReference type="Gene3D" id="3.40.50.720">
    <property type="entry name" value="NAD(P)-binding Rossmann-like Domain"/>
    <property type="match status" value="1"/>
</dbReference>
<dbReference type="GO" id="GO:0051775">
    <property type="term" value="P:response to redox state"/>
    <property type="evidence" value="ECO:0007669"/>
    <property type="project" value="InterPro"/>
</dbReference>
<dbReference type="InterPro" id="IPR036291">
    <property type="entry name" value="NAD(P)-bd_dom_sf"/>
</dbReference>
<dbReference type="NCBIfam" id="NF003995">
    <property type="entry name" value="PRK05472.2-4"/>
    <property type="match status" value="1"/>
</dbReference>
<comment type="subcellular location">
    <subcellularLocation>
        <location evidence="7">Cytoplasm</location>
    </subcellularLocation>
</comment>
<feature type="domain" description="CoA-binding" evidence="8">
    <location>
        <begin position="81"/>
        <end position="180"/>
    </location>
</feature>
<dbReference type="GO" id="GO:0003700">
    <property type="term" value="F:DNA-binding transcription factor activity"/>
    <property type="evidence" value="ECO:0007669"/>
    <property type="project" value="UniProtKB-UniRule"/>
</dbReference>
<keyword evidence="1 7" id="KW-0963">Cytoplasm</keyword>
<name>A0A2M8P2D9_9CHLR</name>
<evidence type="ECO:0000256" key="2">
    <source>
        <dbReference type="ARBA" id="ARBA00022491"/>
    </source>
</evidence>
<dbReference type="AlphaFoldDB" id="A0A2M8P2D9"/>
<evidence type="ECO:0000256" key="5">
    <source>
        <dbReference type="ARBA" id="ARBA00023125"/>
    </source>
</evidence>
<evidence type="ECO:0000256" key="6">
    <source>
        <dbReference type="ARBA" id="ARBA00023163"/>
    </source>
</evidence>
<dbReference type="PANTHER" id="PTHR35786">
    <property type="entry name" value="REDOX-SENSING TRANSCRIPTIONAL REPRESSOR REX"/>
    <property type="match status" value="1"/>
</dbReference>
<dbReference type="EMBL" id="PGTK01000002">
    <property type="protein sequence ID" value="PJF31704.1"/>
    <property type="molecule type" value="Genomic_DNA"/>
</dbReference>
<dbReference type="GO" id="GO:0005737">
    <property type="term" value="C:cytoplasm"/>
    <property type="evidence" value="ECO:0007669"/>
    <property type="project" value="UniProtKB-SubCell"/>
</dbReference>
<evidence type="ECO:0000256" key="4">
    <source>
        <dbReference type="ARBA" id="ARBA00023027"/>
    </source>
</evidence>
<comment type="subunit">
    <text evidence="7">Homodimer.</text>
</comment>
<dbReference type="SUPFAM" id="SSF51735">
    <property type="entry name" value="NAD(P)-binding Rossmann-fold domains"/>
    <property type="match status" value="1"/>
</dbReference>
<dbReference type="HAMAP" id="MF_01131">
    <property type="entry name" value="Rex"/>
    <property type="match status" value="1"/>
</dbReference>
<evidence type="ECO:0000259" key="8">
    <source>
        <dbReference type="SMART" id="SM00881"/>
    </source>
</evidence>
<dbReference type="PANTHER" id="PTHR35786:SF1">
    <property type="entry name" value="REDOX-SENSING TRANSCRIPTIONAL REPRESSOR REX 1"/>
    <property type="match status" value="1"/>
</dbReference>
<keyword evidence="3 7" id="KW-0805">Transcription regulation</keyword>
<comment type="caution">
    <text evidence="9">The sequence shown here is derived from an EMBL/GenBank/DDBJ whole genome shotgun (WGS) entry which is preliminary data.</text>
</comment>
<accession>A0A2M8P2D9</accession>
<evidence type="ECO:0000256" key="3">
    <source>
        <dbReference type="ARBA" id="ARBA00023015"/>
    </source>
</evidence>
<feature type="DNA-binding region" description="H-T-H motif" evidence="7">
    <location>
        <begin position="17"/>
        <end position="56"/>
    </location>
</feature>
<dbReference type="NCBIfam" id="NF003996">
    <property type="entry name" value="PRK05472.2-5"/>
    <property type="match status" value="1"/>
</dbReference>
<dbReference type="Pfam" id="PF02629">
    <property type="entry name" value="CoA_binding"/>
    <property type="match status" value="1"/>
</dbReference>
<reference evidence="9 10" key="1">
    <citation type="submission" date="2017-11" db="EMBL/GenBank/DDBJ databases">
        <title>Evolution of Phototrophy in the Chloroflexi Phylum Driven by Horizontal Gene Transfer.</title>
        <authorList>
            <person name="Ward L.M."/>
            <person name="Hemp J."/>
            <person name="Shih P.M."/>
            <person name="Mcglynn S.E."/>
            <person name="Fischer W."/>
        </authorList>
    </citation>
    <scope>NUCLEOTIDE SEQUENCE [LARGE SCALE GENOMIC DNA]</scope>
    <source>
        <strain evidence="9">CP2_2F</strain>
    </source>
</reference>
<dbReference type="InterPro" id="IPR058236">
    <property type="entry name" value="Rex_actinobacterial-type"/>
</dbReference>
<dbReference type="InterPro" id="IPR022876">
    <property type="entry name" value="Tscrpt_rep_Rex"/>
</dbReference>
<dbReference type="NCBIfam" id="NF003989">
    <property type="entry name" value="PRK05472.1-3"/>
    <property type="match status" value="1"/>
</dbReference>
<keyword evidence="2 7" id="KW-0678">Repressor</keyword>
<dbReference type="SUPFAM" id="SSF46785">
    <property type="entry name" value="Winged helix' DNA-binding domain"/>
    <property type="match status" value="1"/>
</dbReference>
<dbReference type="GO" id="GO:0003677">
    <property type="term" value="F:DNA binding"/>
    <property type="evidence" value="ECO:0007669"/>
    <property type="project" value="UniProtKB-UniRule"/>
</dbReference>
<evidence type="ECO:0000313" key="9">
    <source>
        <dbReference type="EMBL" id="PJF31704.1"/>
    </source>
</evidence>
<dbReference type="Proteomes" id="UP000228921">
    <property type="component" value="Unassembled WGS sequence"/>
</dbReference>
<proteinExistence type="inferred from homology"/>
<dbReference type="InterPro" id="IPR003781">
    <property type="entry name" value="CoA-bd"/>
</dbReference>
<dbReference type="InterPro" id="IPR036390">
    <property type="entry name" value="WH_DNA-bd_sf"/>
</dbReference>
<keyword evidence="5 7" id="KW-0238">DNA-binding</keyword>
<organism evidence="9 10">
    <name type="scientific">Candidatus Thermofonsia Clade 1 bacterium</name>
    <dbReference type="NCBI Taxonomy" id="2364210"/>
    <lineage>
        <taxon>Bacteria</taxon>
        <taxon>Bacillati</taxon>
        <taxon>Chloroflexota</taxon>
        <taxon>Candidatus Thermofontia</taxon>
        <taxon>Candidatus Thermofonsia Clade 1</taxon>
    </lineage>
</organism>
<dbReference type="Gene3D" id="1.10.10.10">
    <property type="entry name" value="Winged helix-like DNA-binding domain superfamily/Winged helix DNA-binding domain"/>
    <property type="match status" value="1"/>
</dbReference>
<evidence type="ECO:0000256" key="1">
    <source>
        <dbReference type="ARBA" id="ARBA00022490"/>
    </source>
</evidence>
<feature type="binding site" evidence="7">
    <location>
        <begin position="91"/>
        <end position="96"/>
    </location>
    <ligand>
        <name>NAD(+)</name>
        <dbReference type="ChEBI" id="CHEBI:57540"/>
    </ligand>
</feature>
<dbReference type="GO" id="GO:0045892">
    <property type="term" value="P:negative regulation of DNA-templated transcription"/>
    <property type="evidence" value="ECO:0007669"/>
    <property type="project" value="InterPro"/>
</dbReference>
<dbReference type="InterPro" id="IPR009718">
    <property type="entry name" value="Rex_DNA-bd_C_dom"/>
</dbReference>
<dbReference type="Pfam" id="PF06971">
    <property type="entry name" value="Put_DNA-bind_N"/>
    <property type="match status" value="1"/>
</dbReference>
<dbReference type="SMART" id="SM00881">
    <property type="entry name" value="CoA_binding"/>
    <property type="match status" value="1"/>
</dbReference>
<gene>
    <name evidence="7" type="primary">rex</name>
    <name evidence="9" type="ORF">CUN51_01830</name>
</gene>
<comment type="function">
    <text evidence="7">Modulates transcription in response to changes in cellular NADH/NAD(+) redox state.</text>
</comment>